<reference evidence="1 2" key="1">
    <citation type="journal article" date="2020" name="ISME J.">
        <title>Comparative genomics reveals insights into cyanobacterial evolution and habitat adaptation.</title>
        <authorList>
            <person name="Chen M.Y."/>
            <person name="Teng W.K."/>
            <person name="Zhao L."/>
            <person name="Hu C.X."/>
            <person name="Zhou Y.K."/>
            <person name="Han B.P."/>
            <person name="Song L.R."/>
            <person name="Shu W.S."/>
        </authorList>
    </citation>
    <scope>NUCLEOTIDE SEQUENCE [LARGE SCALE GENOMIC DNA]</scope>
    <source>
        <strain evidence="1 2">FACHB-362</strain>
    </source>
</reference>
<proteinExistence type="predicted"/>
<evidence type="ECO:0000313" key="2">
    <source>
        <dbReference type="Proteomes" id="UP000660381"/>
    </source>
</evidence>
<evidence type="ECO:0000313" key="1">
    <source>
        <dbReference type="EMBL" id="MBD2692647.1"/>
    </source>
</evidence>
<dbReference type="RefSeq" id="WP_190907015.1">
    <property type="nucleotide sequence ID" value="NZ_JACJTQ010000017.1"/>
</dbReference>
<dbReference type="Proteomes" id="UP000660381">
    <property type="component" value="Unassembled WGS sequence"/>
</dbReference>
<dbReference type="EMBL" id="JACJTQ010000017">
    <property type="protein sequence ID" value="MBD2692647.1"/>
    <property type="molecule type" value="Genomic_DNA"/>
</dbReference>
<organism evidence="1 2">
    <name type="scientific">Anabaena catenula FACHB-362</name>
    <dbReference type="NCBI Taxonomy" id="2692877"/>
    <lineage>
        <taxon>Bacteria</taxon>
        <taxon>Bacillati</taxon>
        <taxon>Cyanobacteriota</taxon>
        <taxon>Cyanophyceae</taxon>
        <taxon>Nostocales</taxon>
        <taxon>Nostocaceae</taxon>
        <taxon>Anabaena</taxon>
    </lineage>
</organism>
<gene>
    <name evidence="1" type="ORF">H6G68_12915</name>
</gene>
<name>A0ABR8J4Q9_9NOST</name>
<keyword evidence="2" id="KW-1185">Reference proteome</keyword>
<comment type="caution">
    <text evidence="1">The sequence shown here is derived from an EMBL/GenBank/DDBJ whole genome shotgun (WGS) entry which is preliminary data.</text>
</comment>
<accession>A0ABR8J4Q9</accession>
<protein>
    <submittedName>
        <fullName evidence="1">Uncharacterized protein</fullName>
    </submittedName>
</protein>
<sequence>MNQHELLVLDSLDDLNDKIRDKYPSLEEWQVYMVAVGLINSIVRLMDDPDVEKQMTAIILQLNQQ</sequence>